<dbReference type="Proteomes" id="UP000828390">
    <property type="component" value="Unassembled WGS sequence"/>
</dbReference>
<evidence type="ECO:0000313" key="2">
    <source>
        <dbReference type="EMBL" id="KAH3755190.1"/>
    </source>
</evidence>
<dbReference type="EMBL" id="JAIWYP010000010">
    <property type="protein sequence ID" value="KAH3755190.1"/>
    <property type="molecule type" value="Genomic_DNA"/>
</dbReference>
<gene>
    <name evidence="2" type="ORF">DPMN_189879</name>
</gene>
<accession>A0A9D4DV44</accession>
<keyword evidence="3" id="KW-1185">Reference proteome</keyword>
<comment type="caution">
    <text evidence="2">The sequence shown here is derived from an EMBL/GenBank/DDBJ whole genome shotgun (WGS) entry which is preliminary data.</text>
</comment>
<name>A0A9D4DV44_DREPO</name>
<reference evidence="2" key="1">
    <citation type="journal article" date="2019" name="bioRxiv">
        <title>The Genome of the Zebra Mussel, Dreissena polymorpha: A Resource for Invasive Species Research.</title>
        <authorList>
            <person name="McCartney M.A."/>
            <person name="Auch B."/>
            <person name="Kono T."/>
            <person name="Mallez S."/>
            <person name="Zhang Y."/>
            <person name="Obille A."/>
            <person name="Becker A."/>
            <person name="Abrahante J.E."/>
            <person name="Garbe J."/>
            <person name="Badalamenti J.P."/>
            <person name="Herman A."/>
            <person name="Mangelson H."/>
            <person name="Liachko I."/>
            <person name="Sullivan S."/>
            <person name="Sone E.D."/>
            <person name="Koren S."/>
            <person name="Silverstein K.A.T."/>
            <person name="Beckman K.B."/>
            <person name="Gohl D.M."/>
        </authorList>
    </citation>
    <scope>NUCLEOTIDE SEQUENCE</scope>
    <source>
        <strain evidence="2">Duluth1</strain>
        <tissue evidence="2">Whole animal</tissue>
    </source>
</reference>
<proteinExistence type="predicted"/>
<feature type="coiled-coil region" evidence="1">
    <location>
        <begin position="18"/>
        <end position="66"/>
    </location>
</feature>
<sequence length="91" mass="10535">MVLEKKVDNFDMELKRICTAIEDRNRKLEERIAKVEEKGDSMDFGLGMANSKITMLEKTKDRLQEEVTYLQPYSMRNNLVFSGIPEASTES</sequence>
<reference evidence="2" key="2">
    <citation type="submission" date="2020-11" db="EMBL/GenBank/DDBJ databases">
        <authorList>
            <person name="McCartney M.A."/>
            <person name="Auch B."/>
            <person name="Kono T."/>
            <person name="Mallez S."/>
            <person name="Becker A."/>
            <person name="Gohl D.M."/>
            <person name="Silverstein K.A.T."/>
            <person name="Koren S."/>
            <person name="Bechman K.B."/>
            <person name="Herman A."/>
            <person name="Abrahante J.E."/>
            <person name="Garbe J."/>
        </authorList>
    </citation>
    <scope>NUCLEOTIDE SEQUENCE</scope>
    <source>
        <strain evidence="2">Duluth1</strain>
        <tissue evidence="2">Whole animal</tissue>
    </source>
</reference>
<evidence type="ECO:0000256" key="1">
    <source>
        <dbReference type="SAM" id="Coils"/>
    </source>
</evidence>
<keyword evidence="1" id="KW-0175">Coiled coil</keyword>
<organism evidence="2 3">
    <name type="scientific">Dreissena polymorpha</name>
    <name type="common">Zebra mussel</name>
    <name type="synonym">Mytilus polymorpha</name>
    <dbReference type="NCBI Taxonomy" id="45954"/>
    <lineage>
        <taxon>Eukaryota</taxon>
        <taxon>Metazoa</taxon>
        <taxon>Spiralia</taxon>
        <taxon>Lophotrochozoa</taxon>
        <taxon>Mollusca</taxon>
        <taxon>Bivalvia</taxon>
        <taxon>Autobranchia</taxon>
        <taxon>Heteroconchia</taxon>
        <taxon>Euheterodonta</taxon>
        <taxon>Imparidentia</taxon>
        <taxon>Neoheterodontei</taxon>
        <taxon>Myida</taxon>
        <taxon>Dreissenoidea</taxon>
        <taxon>Dreissenidae</taxon>
        <taxon>Dreissena</taxon>
    </lineage>
</organism>
<evidence type="ECO:0000313" key="3">
    <source>
        <dbReference type="Proteomes" id="UP000828390"/>
    </source>
</evidence>
<protein>
    <submittedName>
        <fullName evidence="2">Uncharacterized protein</fullName>
    </submittedName>
</protein>
<dbReference type="AlphaFoldDB" id="A0A9D4DV44"/>